<evidence type="ECO:0000313" key="2">
    <source>
        <dbReference type="Proteomes" id="UP001165960"/>
    </source>
</evidence>
<protein>
    <submittedName>
        <fullName evidence="1">Uncharacterized protein</fullName>
    </submittedName>
</protein>
<gene>
    <name evidence="1" type="ORF">DSO57_1039413</name>
</gene>
<name>A0ACC2SMW7_9FUNG</name>
<keyword evidence="2" id="KW-1185">Reference proteome</keyword>
<evidence type="ECO:0000313" key="1">
    <source>
        <dbReference type="EMBL" id="KAJ9063581.1"/>
    </source>
</evidence>
<dbReference type="EMBL" id="QTSX02004915">
    <property type="protein sequence ID" value="KAJ9063581.1"/>
    <property type="molecule type" value="Genomic_DNA"/>
</dbReference>
<sequence>MSDPKRVYTKLEQSSLRLALGDSSLRAAIHCPQCNRLDAFNFNKLKNNNFGYCCESRTSLNGSVRPPGCGKTVASGYIHEAIFQLTGVDILTSDDHLARVASAAPEERATKMGPWLSGPSTTRRNIVRNIPAYTPAAPTCRPTVREIADQRNADACALLLSVLLKLNTVLQRLLAKRTLSSHQLRTSSSVEDHVKEHVKDWAECMDDEDACGTPYHNFSPSPQYRPVLGVRHSMHATSPENVRSATPPPALESFVLRASPVQDPSLSRILDMLQSENAALRAQIADLTKQLTLFLSRENQRTKPAQPKLSAQAPAASPGPSTETLQPSAPEAVPPVHNAASETGAPNKRPRVSYAEKLKLSFPNASTEKLQKATSAL</sequence>
<reference evidence="1" key="1">
    <citation type="submission" date="2022-04" db="EMBL/GenBank/DDBJ databases">
        <title>Genome of the entomopathogenic fungus Entomophthora muscae.</title>
        <authorList>
            <person name="Elya C."/>
            <person name="Lovett B.R."/>
            <person name="Lee E."/>
            <person name="Macias A.M."/>
            <person name="Hajek A.E."/>
            <person name="De Bivort B.L."/>
            <person name="Kasson M.T."/>
            <person name="De Fine Licht H.H."/>
            <person name="Stajich J.E."/>
        </authorList>
    </citation>
    <scope>NUCLEOTIDE SEQUENCE</scope>
    <source>
        <strain evidence="1">Berkeley</strain>
    </source>
</reference>
<organism evidence="1 2">
    <name type="scientific">Entomophthora muscae</name>
    <dbReference type="NCBI Taxonomy" id="34485"/>
    <lineage>
        <taxon>Eukaryota</taxon>
        <taxon>Fungi</taxon>
        <taxon>Fungi incertae sedis</taxon>
        <taxon>Zoopagomycota</taxon>
        <taxon>Entomophthoromycotina</taxon>
        <taxon>Entomophthoromycetes</taxon>
        <taxon>Entomophthorales</taxon>
        <taxon>Entomophthoraceae</taxon>
        <taxon>Entomophthora</taxon>
    </lineage>
</organism>
<proteinExistence type="predicted"/>
<dbReference type="Proteomes" id="UP001165960">
    <property type="component" value="Unassembled WGS sequence"/>
</dbReference>
<comment type="caution">
    <text evidence="1">The sequence shown here is derived from an EMBL/GenBank/DDBJ whole genome shotgun (WGS) entry which is preliminary data.</text>
</comment>
<accession>A0ACC2SMW7</accession>